<keyword evidence="1" id="KW-1133">Transmembrane helix</keyword>
<gene>
    <name evidence="2" type="ORF">GCK72_000590</name>
</gene>
<dbReference type="RefSeq" id="XP_053591219.1">
    <property type="nucleotide sequence ID" value="XM_053722574.1"/>
</dbReference>
<evidence type="ECO:0000313" key="3">
    <source>
        <dbReference type="Proteomes" id="UP000483820"/>
    </source>
</evidence>
<evidence type="ECO:0000313" key="2">
    <source>
        <dbReference type="EMBL" id="KAF1768777.1"/>
    </source>
</evidence>
<name>A0A6A5HR42_CAERE</name>
<organism evidence="2 3">
    <name type="scientific">Caenorhabditis remanei</name>
    <name type="common">Caenorhabditis vulgaris</name>
    <dbReference type="NCBI Taxonomy" id="31234"/>
    <lineage>
        <taxon>Eukaryota</taxon>
        <taxon>Metazoa</taxon>
        <taxon>Ecdysozoa</taxon>
        <taxon>Nematoda</taxon>
        <taxon>Chromadorea</taxon>
        <taxon>Rhabditida</taxon>
        <taxon>Rhabditina</taxon>
        <taxon>Rhabditomorpha</taxon>
        <taxon>Rhabditoidea</taxon>
        <taxon>Rhabditidae</taxon>
        <taxon>Peloderinae</taxon>
        <taxon>Caenorhabditis</taxon>
    </lineage>
</organism>
<reference evidence="2 3" key="1">
    <citation type="submission" date="2019-12" db="EMBL/GenBank/DDBJ databases">
        <title>Chromosome-level assembly of the Caenorhabditis remanei genome.</title>
        <authorList>
            <person name="Teterina A.A."/>
            <person name="Willis J.H."/>
            <person name="Phillips P.C."/>
        </authorList>
    </citation>
    <scope>NUCLEOTIDE SEQUENCE [LARGE SCALE GENOMIC DNA]</scope>
    <source>
        <strain evidence="2 3">PX506</strain>
        <tissue evidence="2">Whole organism</tissue>
    </source>
</reference>
<dbReference type="AlphaFoldDB" id="A0A6A5HR42"/>
<sequence length="150" mass="16718">MEDLKNLQIKQEINFIQQEMIGFWIFVALKRAVGFGGFFGRRFLFLVSSSLLWKKNGLDVWKNSSLGDGHSSQKLVEFFVVADGELKMSWSDTGLLVVTGSVSSQLEDFSSEILENSGEVDWGSSSNTLSVVSFAKDTVKTTDWELESSS</sequence>
<feature type="transmembrane region" description="Helical" evidence="1">
    <location>
        <begin position="21"/>
        <end position="40"/>
    </location>
</feature>
<proteinExistence type="predicted"/>
<dbReference type="CTD" id="78773128"/>
<dbReference type="GeneID" id="78773128"/>
<dbReference type="KEGG" id="crq:GCK72_000590"/>
<keyword evidence="1" id="KW-0812">Transmembrane</keyword>
<dbReference type="Proteomes" id="UP000483820">
    <property type="component" value="Chromosome I"/>
</dbReference>
<evidence type="ECO:0000256" key="1">
    <source>
        <dbReference type="SAM" id="Phobius"/>
    </source>
</evidence>
<comment type="caution">
    <text evidence="2">The sequence shown here is derived from an EMBL/GenBank/DDBJ whole genome shotgun (WGS) entry which is preliminary data.</text>
</comment>
<accession>A0A6A5HR42</accession>
<protein>
    <submittedName>
        <fullName evidence="2">Uncharacterized protein</fullName>
    </submittedName>
</protein>
<keyword evidence="1" id="KW-0472">Membrane</keyword>
<dbReference type="EMBL" id="WUAV01000001">
    <property type="protein sequence ID" value="KAF1768777.1"/>
    <property type="molecule type" value="Genomic_DNA"/>
</dbReference>